<dbReference type="InterPro" id="IPR014729">
    <property type="entry name" value="Rossmann-like_a/b/a_fold"/>
</dbReference>
<dbReference type="GO" id="GO:0006529">
    <property type="term" value="P:asparagine biosynthetic process"/>
    <property type="evidence" value="ECO:0007669"/>
    <property type="project" value="InterPro"/>
</dbReference>
<dbReference type="EMBL" id="NFZW01000021">
    <property type="protein sequence ID" value="RFA33427.1"/>
    <property type="molecule type" value="Genomic_DNA"/>
</dbReference>
<dbReference type="Gene3D" id="3.40.50.620">
    <property type="entry name" value="HUPs"/>
    <property type="match status" value="1"/>
</dbReference>
<dbReference type="RefSeq" id="WP_181919701.1">
    <property type="nucleotide sequence ID" value="NZ_NFZW01000021.1"/>
</dbReference>
<evidence type="ECO:0000256" key="2">
    <source>
        <dbReference type="ARBA" id="ARBA00012737"/>
    </source>
</evidence>
<dbReference type="InterPro" id="IPR051786">
    <property type="entry name" value="ASN_synthetase/amidase"/>
</dbReference>
<comment type="pathway">
    <text evidence="1">Amino-acid biosynthesis; L-asparagine biosynthesis; L-asparagine from L-aspartate (L-Gln route): step 1/1.</text>
</comment>
<keyword evidence="6" id="KW-1185">Reference proteome</keyword>
<dbReference type="AlphaFoldDB" id="A0A3E0WMZ4"/>
<dbReference type="EC" id="6.3.5.4" evidence="2"/>
<gene>
    <name evidence="5" type="ORF">CAL65_17350</name>
</gene>
<comment type="caution">
    <text evidence="5">The sequence shown here is derived from an EMBL/GenBank/DDBJ whole genome shotgun (WGS) entry which is preliminary data.</text>
</comment>
<protein>
    <recommendedName>
        <fullName evidence="2">asparagine synthase (glutamine-hydrolyzing)</fullName>
        <ecNumber evidence="2">6.3.5.4</ecNumber>
    </recommendedName>
</protein>
<dbReference type="InterPro" id="IPR029055">
    <property type="entry name" value="Ntn_hydrolases_N"/>
</dbReference>
<dbReference type="GO" id="GO:0004066">
    <property type="term" value="F:asparagine synthase (glutamine-hydrolyzing) activity"/>
    <property type="evidence" value="ECO:0007669"/>
    <property type="project" value="UniProtKB-EC"/>
</dbReference>
<dbReference type="PANTHER" id="PTHR43284:SF1">
    <property type="entry name" value="ASPARAGINE SYNTHETASE"/>
    <property type="match status" value="1"/>
</dbReference>
<dbReference type="InterPro" id="IPR001962">
    <property type="entry name" value="Asn_synthase"/>
</dbReference>
<feature type="domain" description="Asparagine synthetase" evidence="4">
    <location>
        <begin position="159"/>
        <end position="400"/>
    </location>
</feature>
<dbReference type="Gene3D" id="3.60.20.10">
    <property type="entry name" value="Glutamine Phosphoribosylpyrophosphate, subunit 1, domain 1"/>
    <property type="match status" value="1"/>
</dbReference>
<dbReference type="Proteomes" id="UP000256763">
    <property type="component" value="Unassembled WGS sequence"/>
</dbReference>
<dbReference type="SUPFAM" id="SSF52402">
    <property type="entry name" value="Adenine nucleotide alpha hydrolases-like"/>
    <property type="match status" value="1"/>
</dbReference>
<dbReference type="Pfam" id="PF00733">
    <property type="entry name" value="Asn_synthase"/>
    <property type="match status" value="1"/>
</dbReference>
<reference evidence="6" key="1">
    <citation type="submission" date="2017-05" db="EMBL/GenBank/DDBJ databases">
        <authorList>
            <person name="Sharma S."/>
            <person name="Sidhu C."/>
            <person name="Pinnaka A.K."/>
        </authorList>
    </citation>
    <scope>NUCLEOTIDE SEQUENCE [LARGE SCALE GENOMIC DNA]</scope>
    <source>
        <strain evidence="6">AK93</strain>
    </source>
</reference>
<comment type="catalytic activity">
    <reaction evidence="3">
        <text>L-aspartate + L-glutamine + ATP + H2O = L-asparagine + L-glutamate + AMP + diphosphate + H(+)</text>
        <dbReference type="Rhea" id="RHEA:12228"/>
        <dbReference type="ChEBI" id="CHEBI:15377"/>
        <dbReference type="ChEBI" id="CHEBI:15378"/>
        <dbReference type="ChEBI" id="CHEBI:29985"/>
        <dbReference type="ChEBI" id="CHEBI:29991"/>
        <dbReference type="ChEBI" id="CHEBI:30616"/>
        <dbReference type="ChEBI" id="CHEBI:33019"/>
        <dbReference type="ChEBI" id="CHEBI:58048"/>
        <dbReference type="ChEBI" id="CHEBI:58359"/>
        <dbReference type="ChEBI" id="CHEBI:456215"/>
        <dbReference type="EC" id="6.3.5.4"/>
    </reaction>
</comment>
<evidence type="ECO:0000256" key="3">
    <source>
        <dbReference type="ARBA" id="ARBA00048741"/>
    </source>
</evidence>
<sequence>MDVDRAAPYIRIVSTDAGTQVSGDSVEHLGHTIALDTARPPDGVFAHWEWDGTTLTARNDRLGFYPLYYYQDTTGIALSPSIPRLLQLGADDRLDYKGLAVFLRLGYFIAEDTPFAHIRALPPNAQLRWHAGHLEIAHAMPKPTEQTLSRDQAIDAYIDLFRQAIARRPPLGPTAVPLSGGRDSRHILFELYRQGHRPECISAAIIPPYAVDEGQLAKQIADRLGLRHRTAPQASSRVQLDLAKNNLTGFCTDEHEWYLPVAEQLSRTFTTVYDGIGGDVLSASRSLTPESLKRYRTTAPATLAEQLLLRENTLAHILPRAIYRACHRGLAVEHLANELARHQTGLNPVASFQLFNRTRREIALAPYGLLRNVPRVYSPFLDRDLYDFLAGLPPEMLFERRFHTDTLHRAYPEYADIPFAQAQHTKNRPALRRPSTHWS</sequence>
<evidence type="ECO:0000313" key="6">
    <source>
        <dbReference type="Proteomes" id="UP000256763"/>
    </source>
</evidence>
<evidence type="ECO:0000256" key="1">
    <source>
        <dbReference type="ARBA" id="ARBA00005187"/>
    </source>
</evidence>
<evidence type="ECO:0000259" key="4">
    <source>
        <dbReference type="Pfam" id="PF00733"/>
    </source>
</evidence>
<dbReference type="PANTHER" id="PTHR43284">
    <property type="entry name" value="ASPARAGINE SYNTHETASE (GLUTAMINE-HYDROLYZING)"/>
    <property type="match status" value="1"/>
</dbReference>
<proteinExistence type="predicted"/>
<organism evidence="5 6">
    <name type="scientific">Alkalilimnicola ehrlichii</name>
    <dbReference type="NCBI Taxonomy" id="351052"/>
    <lineage>
        <taxon>Bacteria</taxon>
        <taxon>Pseudomonadati</taxon>
        <taxon>Pseudomonadota</taxon>
        <taxon>Gammaproteobacteria</taxon>
        <taxon>Chromatiales</taxon>
        <taxon>Ectothiorhodospiraceae</taxon>
        <taxon>Alkalilimnicola</taxon>
    </lineage>
</organism>
<name>A0A3E0WMZ4_9GAMM</name>
<evidence type="ECO:0000313" key="5">
    <source>
        <dbReference type="EMBL" id="RFA33427.1"/>
    </source>
</evidence>
<accession>A0A3E0WMZ4</accession>
<dbReference type="SUPFAM" id="SSF56235">
    <property type="entry name" value="N-terminal nucleophile aminohydrolases (Ntn hydrolases)"/>
    <property type="match status" value="1"/>
</dbReference>